<comment type="subcellular location">
    <subcellularLocation>
        <location evidence="1 18">Cytoplasm</location>
    </subcellularLocation>
</comment>
<evidence type="ECO:0000256" key="18">
    <source>
        <dbReference type="HAMAP-Rule" id="MF_01631"/>
    </source>
</evidence>
<feature type="binding site" evidence="18">
    <location>
        <begin position="385"/>
        <end position="386"/>
    </location>
    <ligand>
        <name>acetyl-CoA</name>
        <dbReference type="ChEBI" id="CHEBI:57288"/>
    </ligand>
</feature>
<evidence type="ECO:0000256" key="9">
    <source>
        <dbReference type="ARBA" id="ARBA00022842"/>
    </source>
</evidence>
<dbReference type="EC" id="2.3.1.157" evidence="18"/>
<keyword evidence="12 18" id="KW-0511">Multifunctional enzyme</keyword>
<name>A0A1W1V8T1_9FIRM</name>
<accession>A0A1W1V8T1</accession>
<evidence type="ECO:0000256" key="7">
    <source>
        <dbReference type="ARBA" id="ARBA00022723"/>
    </source>
</evidence>
<feature type="binding site" evidence="18">
    <location>
        <position position="227"/>
    </location>
    <ligand>
        <name>Mg(2+)</name>
        <dbReference type="ChEBI" id="CHEBI:18420"/>
    </ligand>
</feature>
<dbReference type="InterPro" id="IPR011004">
    <property type="entry name" value="Trimer_LpxA-like_sf"/>
</dbReference>
<feature type="binding site" evidence="18">
    <location>
        <position position="23"/>
    </location>
    <ligand>
        <name>UDP-N-acetyl-alpha-D-glucosamine</name>
        <dbReference type="ChEBI" id="CHEBI:57705"/>
    </ligand>
</feature>
<reference evidence="21 22" key="1">
    <citation type="submission" date="2017-04" db="EMBL/GenBank/DDBJ databases">
        <authorList>
            <person name="Afonso C.L."/>
            <person name="Miller P.J."/>
            <person name="Scott M.A."/>
            <person name="Spackman E."/>
            <person name="Goraichik I."/>
            <person name="Dimitrov K.M."/>
            <person name="Suarez D.L."/>
            <person name="Swayne D.E."/>
        </authorList>
    </citation>
    <scope>NUCLEOTIDE SEQUENCE [LARGE SCALE GENOMIC DNA]</scope>
    <source>
        <strain evidence="21 22">ToBE</strain>
    </source>
</reference>
<evidence type="ECO:0000256" key="5">
    <source>
        <dbReference type="ARBA" id="ARBA00022679"/>
    </source>
</evidence>
<dbReference type="InterPro" id="IPR050065">
    <property type="entry name" value="GlmU-like"/>
</dbReference>
<evidence type="ECO:0000256" key="8">
    <source>
        <dbReference type="ARBA" id="ARBA00022737"/>
    </source>
</evidence>
<feature type="region of interest" description="N-acetyltransferase" evidence="18">
    <location>
        <begin position="251"/>
        <end position="462"/>
    </location>
</feature>
<dbReference type="Gene3D" id="3.90.550.10">
    <property type="entry name" value="Spore Coat Polysaccharide Biosynthesis Protein SpsA, Chain A"/>
    <property type="match status" value="1"/>
</dbReference>
<comment type="pathway">
    <text evidence="18">Nucleotide-sugar biosynthesis; UDP-N-acetyl-alpha-D-glucosamine biosynthesis; N-acetyl-alpha-D-glucosamine 1-phosphate from alpha-D-glucosamine 6-phosphate (route II): step 2/2.</text>
</comment>
<evidence type="ECO:0000256" key="3">
    <source>
        <dbReference type="ARBA" id="ARBA00007947"/>
    </source>
</evidence>
<dbReference type="PANTHER" id="PTHR43584:SF3">
    <property type="entry name" value="BIFUNCTIONAL PROTEIN GLMU"/>
    <property type="match status" value="1"/>
</dbReference>
<keyword evidence="22" id="KW-1185">Reference proteome</keyword>
<keyword evidence="4 18" id="KW-0963">Cytoplasm</keyword>
<dbReference type="SUPFAM" id="SSF51161">
    <property type="entry name" value="Trimeric LpxA-like enzymes"/>
    <property type="match status" value="1"/>
</dbReference>
<dbReference type="InterPro" id="IPR029044">
    <property type="entry name" value="Nucleotide-diphossugar_trans"/>
</dbReference>
<evidence type="ECO:0000256" key="15">
    <source>
        <dbReference type="ARBA" id="ARBA00048247"/>
    </source>
</evidence>
<evidence type="ECO:0000256" key="4">
    <source>
        <dbReference type="ARBA" id="ARBA00022490"/>
    </source>
</evidence>
<feature type="binding site" evidence="18">
    <location>
        <position position="154"/>
    </location>
    <ligand>
        <name>UDP-N-acetyl-alpha-D-glucosamine</name>
        <dbReference type="ChEBI" id="CHEBI:57705"/>
    </ligand>
</feature>
<dbReference type="InterPro" id="IPR005882">
    <property type="entry name" value="Bifunctional_GlmU"/>
</dbReference>
<dbReference type="NCBIfam" id="TIGR01173">
    <property type="entry name" value="glmU"/>
    <property type="match status" value="1"/>
</dbReference>
<dbReference type="GO" id="GO:0008360">
    <property type="term" value="P:regulation of cell shape"/>
    <property type="evidence" value="ECO:0007669"/>
    <property type="project" value="UniProtKB-KW"/>
</dbReference>
<dbReference type="GO" id="GO:0009252">
    <property type="term" value="P:peptidoglycan biosynthetic process"/>
    <property type="evidence" value="ECO:0007669"/>
    <property type="project" value="UniProtKB-UniRule"/>
</dbReference>
<keyword evidence="9 18" id="KW-0460">Magnesium</keyword>
<feature type="binding site" evidence="18">
    <location>
        <position position="376"/>
    </location>
    <ligand>
        <name>UDP-N-acetyl-alpha-D-glucosamine</name>
        <dbReference type="ChEBI" id="CHEBI:57705"/>
    </ligand>
</feature>
<dbReference type="EMBL" id="LT838272">
    <property type="protein sequence ID" value="SMB89451.1"/>
    <property type="molecule type" value="Genomic_DNA"/>
</dbReference>
<comment type="catalytic activity">
    <reaction evidence="15 18">
        <text>alpha-D-glucosamine 1-phosphate + acetyl-CoA = N-acetyl-alpha-D-glucosamine 1-phosphate + CoA + H(+)</text>
        <dbReference type="Rhea" id="RHEA:13725"/>
        <dbReference type="ChEBI" id="CHEBI:15378"/>
        <dbReference type="ChEBI" id="CHEBI:57287"/>
        <dbReference type="ChEBI" id="CHEBI:57288"/>
        <dbReference type="ChEBI" id="CHEBI:57776"/>
        <dbReference type="ChEBI" id="CHEBI:58516"/>
        <dbReference type="EC" id="2.3.1.157"/>
    </reaction>
</comment>
<feature type="binding site" evidence="18">
    <location>
        <position position="439"/>
    </location>
    <ligand>
        <name>acetyl-CoA</name>
        <dbReference type="ChEBI" id="CHEBI:57288"/>
    </ligand>
</feature>
<dbReference type="GO" id="GO:0071555">
    <property type="term" value="P:cell wall organization"/>
    <property type="evidence" value="ECO:0007669"/>
    <property type="project" value="UniProtKB-KW"/>
</dbReference>
<dbReference type="AlphaFoldDB" id="A0A1W1V8T1"/>
<dbReference type="GO" id="GO:0000902">
    <property type="term" value="P:cell morphogenesis"/>
    <property type="evidence" value="ECO:0007669"/>
    <property type="project" value="UniProtKB-UniRule"/>
</dbReference>
<dbReference type="GO" id="GO:0003977">
    <property type="term" value="F:UDP-N-acetylglucosamine diphosphorylase activity"/>
    <property type="evidence" value="ECO:0007669"/>
    <property type="project" value="UniProtKB-UniRule"/>
</dbReference>
<keyword evidence="5 18" id="KW-0808">Transferase</keyword>
<feature type="binding site" evidence="18">
    <location>
        <position position="365"/>
    </location>
    <ligand>
        <name>UDP-N-acetyl-alpha-D-glucosamine</name>
        <dbReference type="ChEBI" id="CHEBI:57705"/>
    </ligand>
</feature>
<feature type="binding site" evidence="18">
    <location>
        <position position="332"/>
    </location>
    <ligand>
        <name>UDP-N-acetyl-alpha-D-glucosamine</name>
        <dbReference type="ChEBI" id="CHEBI:57705"/>
    </ligand>
</feature>
<feature type="binding site" evidence="18">
    <location>
        <position position="102"/>
    </location>
    <ligand>
        <name>Mg(2+)</name>
        <dbReference type="ChEBI" id="CHEBI:18420"/>
    </ligand>
</feature>
<evidence type="ECO:0000313" key="22">
    <source>
        <dbReference type="Proteomes" id="UP000192569"/>
    </source>
</evidence>
<feature type="binding site" evidence="18">
    <location>
        <begin position="78"/>
        <end position="79"/>
    </location>
    <ligand>
        <name>UDP-N-acetyl-alpha-D-glucosamine</name>
        <dbReference type="ChEBI" id="CHEBI:57705"/>
    </ligand>
</feature>
<dbReference type="NCBIfam" id="NF010934">
    <property type="entry name" value="PRK14354.1"/>
    <property type="match status" value="1"/>
</dbReference>
<feature type="binding site" evidence="18">
    <location>
        <position position="139"/>
    </location>
    <ligand>
        <name>UDP-N-acetyl-alpha-D-glucosamine</name>
        <dbReference type="ChEBI" id="CHEBI:57705"/>
    </ligand>
</feature>
<dbReference type="GO" id="GO:0000287">
    <property type="term" value="F:magnesium ion binding"/>
    <property type="evidence" value="ECO:0007669"/>
    <property type="project" value="UniProtKB-UniRule"/>
</dbReference>
<dbReference type="SUPFAM" id="SSF53448">
    <property type="entry name" value="Nucleotide-diphospho-sugar transferases"/>
    <property type="match status" value="1"/>
</dbReference>
<evidence type="ECO:0000256" key="10">
    <source>
        <dbReference type="ARBA" id="ARBA00022960"/>
    </source>
</evidence>
<evidence type="ECO:0000256" key="12">
    <source>
        <dbReference type="ARBA" id="ARBA00023268"/>
    </source>
</evidence>
<comment type="cofactor">
    <cofactor evidence="18">
        <name>Mg(2+)</name>
        <dbReference type="ChEBI" id="CHEBI:18420"/>
    </cofactor>
    <text evidence="18">Binds 1 Mg(2+) ion per subunit.</text>
</comment>
<dbReference type="RefSeq" id="WP_084663086.1">
    <property type="nucleotide sequence ID" value="NZ_LT838272.1"/>
</dbReference>
<dbReference type="CDD" id="cd03353">
    <property type="entry name" value="LbH_GlmU_C"/>
    <property type="match status" value="1"/>
</dbReference>
<comment type="subunit">
    <text evidence="18">Homotrimer.</text>
</comment>
<evidence type="ECO:0000256" key="11">
    <source>
        <dbReference type="ARBA" id="ARBA00022984"/>
    </source>
</evidence>
<organism evidence="21 22">
    <name type="scientific">Thermanaeromonas toyohensis ToBE</name>
    <dbReference type="NCBI Taxonomy" id="698762"/>
    <lineage>
        <taxon>Bacteria</taxon>
        <taxon>Bacillati</taxon>
        <taxon>Bacillota</taxon>
        <taxon>Clostridia</taxon>
        <taxon>Neomoorellales</taxon>
        <taxon>Neomoorellaceae</taxon>
        <taxon>Thermanaeromonas</taxon>
    </lineage>
</organism>
<dbReference type="UniPathway" id="UPA00973"/>
<feature type="binding site" evidence="18">
    <location>
        <begin position="9"/>
        <end position="12"/>
    </location>
    <ligand>
        <name>UDP-N-acetyl-alpha-D-glucosamine</name>
        <dbReference type="ChEBI" id="CHEBI:57705"/>
    </ligand>
</feature>
<keyword evidence="13 18" id="KW-0012">Acyltransferase</keyword>
<dbReference type="Pfam" id="PF00132">
    <property type="entry name" value="Hexapep"/>
    <property type="match status" value="1"/>
</dbReference>
<feature type="binding site" evidence="18">
    <location>
        <position position="404"/>
    </location>
    <ligand>
        <name>acetyl-CoA</name>
        <dbReference type="ChEBI" id="CHEBI:57288"/>
    </ligand>
</feature>
<evidence type="ECO:0000256" key="2">
    <source>
        <dbReference type="ARBA" id="ARBA00007707"/>
    </source>
</evidence>
<evidence type="ECO:0000259" key="20">
    <source>
        <dbReference type="Pfam" id="PF25087"/>
    </source>
</evidence>
<evidence type="ECO:0000313" key="21">
    <source>
        <dbReference type="EMBL" id="SMB89451.1"/>
    </source>
</evidence>
<dbReference type="OrthoDB" id="9775031at2"/>
<dbReference type="CDD" id="cd02540">
    <property type="entry name" value="GT2_GlmU_N_bac"/>
    <property type="match status" value="1"/>
</dbReference>
<evidence type="ECO:0000256" key="6">
    <source>
        <dbReference type="ARBA" id="ARBA00022695"/>
    </source>
</evidence>
<dbReference type="InterPro" id="IPR025877">
    <property type="entry name" value="MobA-like_NTP_Trfase"/>
</dbReference>
<feature type="region of interest" description="Pyrophosphorylase" evidence="18">
    <location>
        <begin position="1"/>
        <end position="229"/>
    </location>
</feature>
<feature type="binding site" evidence="18">
    <location>
        <position position="350"/>
    </location>
    <ligand>
        <name>UDP-N-acetyl-alpha-D-glucosamine</name>
        <dbReference type="ChEBI" id="CHEBI:57705"/>
    </ligand>
</feature>
<comment type="pathway">
    <text evidence="18">Nucleotide-sugar biosynthesis; UDP-N-acetyl-alpha-D-glucosamine biosynthesis; UDP-N-acetyl-alpha-D-glucosamine from N-acetyl-alpha-D-glucosamine 1-phosphate: step 1/1.</text>
</comment>
<comment type="similarity">
    <text evidence="2 18">In the C-terminal section; belongs to the transferase hexapeptide repeat family.</text>
</comment>
<dbReference type="EC" id="2.7.7.23" evidence="18"/>
<keyword evidence="6 18" id="KW-0548">Nucleotidyltransferase</keyword>
<keyword evidence="11 18" id="KW-0573">Peptidoglycan synthesis</keyword>
<dbReference type="HAMAP" id="MF_01631">
    <property type="entry name" value="GlmU"/>
    <property type="match status" value="1"/>
</dbReference>
<evidence type="ECO:0000256" key="17">
    <source>
        <dbReference type="ARBA" id="ARBA00049628"/>
    </source>
</evidence>
<keyword evidence="8 18" id="KW-0677">Repeat</keyword>
<feature type="binding site" evidence="18">
    <location>
        <position position="73"/>
    </location>
    <ligand>
        <name>UDP-N-acetyl-alpha-D-glucosamine</name>
        <dbReference type="ChEBI" id="CHEBI:57705"/>
    </ligand>
</feature>
<dbReference type="Proteomes" id="UP000192569">
    <property type="component" value="Chromosome I"/>
</dbReference>
<comment type="catalytic activity">
    <reaction evidence="16 18">
        <text>N-acetyl-alpha-D-glucosamine 1-phosphate + UTP + H(+) = UDP-N-acetyl-alpha-D-glucosamine + diphosphate</text>
        <dbReference type="Rhea" id="RHEA:13509"/>
        <dbReference type="ChEBI" id="CHEBI:15378"/>
        <dbReference type="ChEBI" id="CHEBI:33019"/>
        <dbReference type="ChEBI" id="CHEBI:46398"/>
        <dbReference type="ChEBI" id="CHEBI:57705"/>
        <dbReference type="ChEBI" id="CHEBI:57776"/>
        <dbReference type="EC" id="2.7.7.23"/>
    </reaction>
</comment>
<feature type="binding site" evidence="18">
    <location>
        <position position="227"/>
    </location>
    <ligand>
        <name>UDP-N-acetyl-alpha-D-glucosamine</name>
        <dbReference type="ChEBI" id="CHEBI:57705"/>
    </ligand>
</feature>
<dbReference type="Pfam" id="PF25087">
    <property type="entry name" value="GMPPB_C"/>
    <property type="match status" value="1"/>
</dbReference>
<dbReference type="Gene3D" id="2.160.10.10">
    <property type="entry name" value="Hexapeptide repeat proteins"/>
    <property type="match status" value="1"/>
</dbReference>
<keyword evidence="7 18" id="KW-0479">Metal-binding</keyword>
<dbReference type="GO" id="GO:0006048">
    <property type="term" value="P:UDP-N-acetylglucosamine biosynthetic process"/>
    <property type="evidence" value="ECO:0007669"/>
    <property type="project" value="UniProtKB-UniPathway"/>
</dbReference>
<dbReference type="GO" id="GO:0009245">
    <property type="term" value="P:lipid A biosynthetic process"/>
    <property type="evidence" value="ECO:0007669"/>
    <property type="project" value="UniProtKB-UniRule"/>
</dbReference>
<evidence type="ECO:0000256" key="1">
    <source>
        <dbReference type="ARBA" id="ARBA00004496"/>
    </source>
</evidence>
<dbReference type="InterPro" id="IPR001451">
    <property type="entry name" value="Hexapep"/>
</dbReference>
<sequence>MEGVVAVILAAGEGKRMRSDLPKVLHRVAGRTLVEHVLAAVEGAGIHEIVLVIGHGGELVRSYLGPRYKYAWQERQLGTGHALAQAQELVRGASTLLVLCGDTPLLRSSTLAALVAAHREEGAAATLLVACVEDPTGYGRVLRDSHGLVQKVVEERDATPDIKAIKEINSGTYCFTASLVWPALEEIKPLNAQGEYYLTDIIELFCRRNEKVQAIKCADPEEILGVNDRVELARAAQVLRRRINEELMLKGVTIVDPATTFIDAGVEVGRDTVILPFTFLEGRTSIGSRCIIGPQTTVKDSSIGEETSISYSVIWESVVGSRCQIGPFAYLRPGTILADRVKVGDFVEIKASRVGEDSKVPHLTYLGDAEVGKNVNIGAGTITCNYDGHQKWPTIIGDGAFIGSNTNLVAPVEVGEKALIGAGSTITKNVPAGALALARARQVNLPDRGRAKLDKRERSGEG</sequence>
<evidence type="ECO:0000256" key="13">
    <source>
        <dbReference type="ARBA" id="ARBA00023315"/>
    </source>
</evidence>
<gene>
    <name evidence="18" type="primary">glmU</name>
    <name evidence="21" type="ORF">SAMN00808754_0154</name>
</gene>
<feature type="domain" description="MobA-like NTP transferase" evidence="19">
    <location>
        <begin position="6"/>
        <end position="129"/>
    </location>
</feature>
<feature type="binding site" evidence="18">
    <location>
        <position position="379"/>
    </location>
    <ligand>
        <name>acetyl-CoA</name>
        <dbReference type="ChEBI" id="CHEBI:57288"/>
    </ligand>
</feature>
<proteinExistence type="inferred from homology"/>
<evidence type="ECO:0000259" key="19">
    <source>
        <dbReference type="Pfam" id="PF12804"/>
    </source>
</evidence>
<evidence type="ECO:0000256" key="16">
    <source>
        <dbReference type="ARBA" id="ARBA00048493"/>
    </source>
</evidence>
<comment type="similarity">
    <text evidence="3 18">In the N-terminal section; belongs to the N-acetylglucosamine-1-phosphate uridyltransferase family.</text>
</comment>
<feature type="active site" description="Proton acceptor" evidence="18">
    <location>
        <position position="362"/>
    </location>
</feature>
<dbReference type="GO" id="GO:0005737">
    <property type="term" value="C:cytoplasm"/>
    <property type="evidence" value="ECO:0007669"/>
    <property type="project" value="UniProtKB-SubCell"/>
</dbReference>
<dbReference type="InterPro" id="IPR056729">
    <property type="entry name" value="GMPPB_C"/>
</dbReference>
<evidence type="ECO:0000256" key="14">
    <source>
        <dbReference type="ARBA" id="ARBA00023316"/>
    </source>
</evidence>
<protein>
    <recommendedName>
        <fullName evidence="18">Bifunctional protein GlmU</fullName>
    </recommendedName>
    <domain>
        <recommendedName>
            <fullName evidence="18">UDP-N-acetylglucosamine pyrophosphorylase</fullName>
            <ecNumber evidence="18">2.7.7.23</ecNumber>
        </recommendedName>
        <alternativeName>
            <fullName evidence="18">N-acetylglucosamine-1-phosphate uridyltransferase</fullName>
        </alternativeName>
    </domain>
    <domain>
        <recommendedName>
            <fullName evidence="18">Glucosamine-1-phosphate N-acetyltransferase</fullName>
            <ecNumber evidence="18">2.3.1.157</ecNumber>
        </recommendedName>
    </domain>
</protein>
<dbReference type="PANTHER" id="PTHR43584">
    <property type="entry name" value="NUCLEOTIDYL TRANSFERASE"/>
    <property type="match status" value="1"/>
</dbReference>
<dbReference type="GO" id="GO:0019134">
    <property type="term" value="F:glucosamine-1-phosphate N-acetyltransferase activity"/>
    <property type="evidence" value="ECO:0007669"/>
    <property type="project" value="UniProtKB-UniRule"/>
</dbReference>
<keyword evidence="10 18" id="KW-0133">Cell shape</keyword>
<feature type="region of interest" description="Linker" evidence="18">
    <location>
        <begin position="230"/>
        <end position="250"/>
    </location>
</feature>
<dbReference type="Pfam" id="PF12804">
    <property type="entry name" value="NTP_transf_3"/>
    <property type="match status" value="1"/>
</dbReference>
<dbReference type="InterPro" id="IPR018357">
    <property type="entry name" value="Hexapep_transf_CS"/>
</dbReference>
<feature type="domain" description="Mannose-1-phosphate guanyltransferase C-terminal" evidence="20">
    <location>
        <begin position="261"/>
        <end position="354"/>
    </location>
</feature>
<comment type="pathway">
    <text evidence="18">Bacterial outer membrane biogenesis; LPS lipid A biosynthesis.</text>
</comment>
<feature type="binding site" evidence="18">
    <location>
        <position position="422"/>
    </location>
    <ligand>
        <name>acetyl-CoA</name>
        <dbReference type="ChEBI" id="CHEBI:57288"/>
    </ligand>
</feature>
<dbReference type="InterPro" id="IPR038009">
    <property type="entry name" value="GlmU_C_LbH"/>
</dbReference>
<feature type="binding site" evidence="18">
    <location>
        <position position="169"/>
    </location>
    <ligand>
        <name>UDP-N-acetyl-alpha-D-glucosamine</name>
        <dbReference type="ChEBI" id="CHEBI:57705"/>
    </ligand>
</feature>
<dbReference type="GO" id="GO:0016020">
    <property type="term" value="C:membrane"/>
    <property type="evidence" value="ECO:0007669"/>
    <property type="project" value="GOC"/>
</dbReference>
<dbReference type="UniPathway" id="UPA00113">
    <property type="reaction ID" value="UER00532"/>
</dbReference>
<dbReference type="PROSITE" id="PS00101">
    <property type="entry name" value="HEXAPEP_TRANSFERASES"/>
    <property type="match status" value="1"/>
</dbReference>
<comment type="caution">
    <text evidence="18">Lacks conserved residue(s) required for the propagation of feature annotation.</text>
</comment>
<keyword evidence="14 18" id="KW-0961">Cell wall biogenesis/degradation</keyword>
<dbReference type="STRING" id="698762.SAMN00808754_0154"/>
<comment type="function">
    <text evidence="17 18">Catalyzes the last two sequential reactions in the de novo biosynthetic pathway for UDP-N-acetylglucosamine (UDP-GlcNAc). The C-terminal domain catalyzes the transfer of acetyl group from acetyl coenzyme A to glucosamine-1-phosphate (GlcN-1-P) to produce N-acetylglucosamine-1-phosphate (GlcNAc-1-P), which is converted into UDP-GlcNAc by the transfer of uridine 5-monophosphate (from uridine 5-triphosphate), a reaction catalyzed by the N-terminal domain.</text>
</comment>